<reference evidence="2" key="1">
    <citation type="submission" date="2022-08" db="EMBL/GenBank/DDBJ databases">
        <authorList>
            <consortium name="DOE Joint Genome Institute"/>
            <person name="Min B."/>
            <person name="Riley R."/>
            <person name="Sierra-Patev S."/>
            <person name="Naranjo-Ortiz M."/>
            <person name="Looney B."/>
            <person name="Konkel Z."/>
            <person name="Slot J.C."/>
            <person name="Sakamoto Y."/>
            <person name="Steenwyk J.L."/>
            <person name="Rokas A."/>
            <person name="Carro J."/>
            <person name="Camarero S."/>
            <person name="Ferreira P."/>
            <person name="Molpeceres G."/>
            <person name="Ruiz-Duenas F.J."/>
            <person name="Serrano A."/>
            <person name="Henrissat B."/>
            <person name="Drula E."/>
            <person name="Hughes K.W."/>
            <person name="Mata J.L."/>
            <person name="Ishikawa N.K."/>
            <person name="Vargas-Isla R."/>
            <person name="Ushijima S."/>
            <person name="Smith C.A."/>
            <person name="Ahrendt S."/>
            <person name="Andreopoulos W."/>
            <person name="He G."/>
            <person name="Labutti K."/>
            <person name="Lipzen A."/>
            <person name="Ng V."/>
            <person name="Sandor L."/>
            <person name="Barry K."/>
            <person name="Martinez A.T."/>
            <person name="Xiao Y."/>
            <person name="Gibbons J.G."/>
            <person name="Terashima K."/>
            <person name="Hibbett D.S."/>
            <person name="Grigoriev I.V."/>
        </authorList>
    </citation>
    <scope>NUCLEOTIDE SEQUENCE</scope>
    <source>
        <strain evidence="2">TFB7829</strain>
    </source>
</reference>
<evidence type="ECO:0000313" key="3">
    <source>
        <dbReference type="Proteomes" id="UP001163850"/>
    </source>
</evidence>
<dbReference type="EMBL" id="MU802659">
    <property type="protein sequence ID" value="KAJ3978840.1"/>
    <property type="molecule type" value="Genomic_DNA"/>
</dbReference>
<proteinExistence type="predicted"/>
<name>A0AA38PNH0_9AGAR</name>
<comment type="caution">
    <text evidence="2">The sequence shown here is derived from an EMBL/GenBank/DDBJ whole genome shotgun (WGS) entry which is preliminary data.</text>
</comment>
<accession>A0AA38PNH0</accession>
<evidence type="ECO:0000313" key="2">
    <source>
        <dbReference type="EMBL" id="KAJ3978840.1"/>
    </source>
</evidence>
<evidence type="ECO:0000256" key="1">
    <source>
        <dbReference type="SAM" id="MobiDB-lite"/>
    </source>
</evidence>
<dbReference type="Proteomes" id="UP001163850">
    <property type="component" value="Unassembled WGS sequence"/>
</dbReference>
<organism evidence="2 3">
    <name type="scientific">Lentinula detonsa</name>
    <dbReference type="NCBI Taxonomy" id="2804962"/>
    <lineage>
        <taxon>Eukaryota</taxon>
        <taxon>Fungi</taxon>
        <taxon>Dikarya</taxon>
        <taxon>Basidiomycota</taxon>
        <taxon>Agaricomycotina</taxon>
        <taxon>Agaricomycetes</taxon>
        <taxon>Agaricomycetidae</taxon>
        <taxon>Agaricales</taxon>
        <taxon>Marasmiineae</taxon>
        <taxon>Omphalotaceae</taxon>
        <taxon>Lentinula</taxon>
    </lineage>
</organism>
<gene>
    <name evidence="2" type="ORF">F5890DRAFT_1479015</name>
</gene>
<feature type="non-terminal residue" evidence="2">
    <location>
        <position position="1"/>
    </location>
</feature>
<feature type="region of interest" description="Disordered" evidence="1">
    <location>
        <begin position="104"/>
        <end position="125"/>
    </location>
</feature>
<dbReference type="AlphaFoldDB" id="A0AA38PNH0"/>
<protein>
    <submittedName>
        <fullName evidence="2">Uncharacterized protein</fullName>
    </submittedName>
</protein>
<sequence>MREGFAANGSFTITIPTVVLDNDYQIILFGDSDNIGPLFTIVAPFFLKDGLLIQVTYESMSRNLIALNLLGAVAKMGRNCTHKIYESRERTRRRMKMRNWYRRGTTSLQQRRKKTREPPTPLFDDVDQQPRIARLSVLNRAQQAHKLQDARKNFIARRAVTTASLLRRRVSRRDNEDPQTQDVFVDVLMELDDDRTDGATSELQEDGDHDSTTADNFWEEEDATVEEQLLYFRTKDALQNFELKDYRDRRRKIVVDQERWDEQMPELVQAYLDFSNCRRTGKAFEGSVREKHSMTTWSAF</sequence>